<dbReference type="Pfam" id="PF11951">
    <property type="entry name" value="Fungal_trans_2"/>
    <property type="match status" value="1"/>
</dbReference>
<dbReference type="InterPro" id="IPR021858">
    <property type="entry name" value="Fun_TF"/>
</dbReference>
<evidence type="ECO:0000313" key="6">
    <source>
        <dbReference type="EMBL" id="KIM27565.1"/>
    </source>
</evidence>
<accession>A0A0C3ASN8</accession>
<evidence type="ECO:0000256" key="3">
    <source>
        <dbReference type="SAM" id="Coils"/>
    </source>
</evidence>
<sequence length="731" mass="78913">MASSRSKNQTSGVVRTARRTHSGSYIDDSPFPTSRAPPTRAKSGCWTCRLRRKKCDENRRSDGTCDTCKRLRLQCLGWGAKRPEWCRDKEKVEQYKLEIKQQVSFHGSVRPNVVGDGASTSNNARAMTPNNSSTNNAQLYPNTNHLRNAASYSENFDIHPVFIPNSDALDTPVGDYFGFSNLSGFNLGTSVDSHGVPSHSGDMDPLGALLSMYSLPLQQQHSSQIWSNQTTPDLNLTANSSPLVNPITSAIDQSMANISMHPPAGLPSVWDGASYAAFGYLPSLYGSGSLVSSSADPVTAASDSLPPIGSHPHLTSSDSITFGVTADVIPSIQPPQAKQPQIDPEVVRKQIFYYFNRVRKMQYCLAGESTKDVLRDLVVANPYGVVTNAICALASIHHICMLRSIGQETEDPESTTSLPRRFYAQANEQIMASKIKNGSYTALDATAALQLVSFSLFVGGIRGWENALQIAGDWFEKTGVLQHENPLRAMWELNVTAKFASRLVVWFDIFSSITLQKPARFLSTYRRMLRQNDEGVASQKFWRKDLNMQATMGCPDAVLLSIAEIADLAAWKDQEKKQGSLSYRELNLRADTIEQELRACKEELELEEARAVLASSSGVQNGTAPFFGNGFTNAATTTTAAAGANTGMSTSAPGTPSSTSGESVSSFVHKTPSGTGPISLPLSFSDSGIAQTQGQSGAGSPTADLFSAFPGAPASATIVEGRFMSQGGQVH</sequence>
<dbReference type="GO" id="GO:0008270">
    <property type="term" value="F:zinc ion binding"/>
    <property type="evidence" value="ECO:0007669"/>
    <property type="project" value="InterPro"/>
</dbReference>
<evidence type="ECO:0000259" key="5">
    <source>
        <dbReference type="PROSITE" id="PS50048"/>
    </source>
</evidence>
<dbReference type="AlphaFoldDB" id="A0A0C3ASN8"/>
<dbReference type="STRING" id="933852.A0A0C3ASN8"/>
<reference evidence="6 7" key="1">
    <citation type="submission" date="2014-04" db="EMBL/GenBank/DDBJ databases">
        <authorList>
            <consortium name="DOE Joint Genome Institute"/>
            <person name="Kuo A."/>
            <person name="Zuccaro A."/>
            <person name="Kohler A."/>
            <person name="Nagy L.G."/>
            <person name="Floudas D."/>
            <person name="Copeland A."/>
            <person name="Barry K.W."/>
            <person name="Cichocki N."/>
            <person name="Veneault-Fourrey C."/>
            <person name="LaButti K."/>
            <person name="Lindquist E.A."/>
            <person name="Lipzen A."/>
            <person name="Lundell T."/>
            <person name="Morin E."/>
            <person name="Murat C."/>
            <person name="Sun H."/>
            <person name="Tunlid A."/>
            <person name="Henrissat B."/>
            <person name="Grigoriev I.V."/>
            <person name="Hibbett D.S."/>
            <person name="Martin F."/>
            <person name="Nordberg H.P."/>
            <person name="Cantor M.N."/>
            <person name="Hua S.X."/>
        </authorList>
    </citation>
    <scope>NUCLEOTIDE SEQUENCE [LARGE SCALE GENOMIC DNA]</scope>
    <source>
        <strain evidence="6 7">MAFF 305830</strain>
    </source>
</reference>
<dbReference type="GO" id="GO:0000981">
    <property type="term" value="F:DNA-binding transcription factor activity, RNA polymerase II-specific"/>
    <property type="evidence" value="ECO:0007669"/>
    <property type="project" value="InterPro"/>
</dbReference>
<dbReference type="InterPro" id="IPR001138">
    <property type="entry name" value="Zn2Cys6_DnaBD"/>
</dbReference>
<proteinExistence type="predicted"/>
<feature type="compositionally biased region" description="Low complexity" evidence="4">
    <location>
        <begin position="645"/>
        <end position="666"/>
    </location>
</feature>
<keyword evidence="7" id="KW-1185">Reference proteome</keyword>
<dbReference type="Proteomes" id="UP000054097">
    <property type="component" value="Unassembled WGS sequence"/>
</dbReference>
<feature type="compositionally biased region" description="Polar residues" evidence="4">
    <location>
        <begin position="1"/>
        <end position="13"/>
    </location>
</feature>
<dbReference type="CDD" id="cd00067">
    <property type="entry name" value="GAL4"/>
    <property type="match status" value="1"/>
</dbReference>
<organism evidence="6 7">
    <name type="scientific">Serendipita vermifera MAFF 305830</name>
    <dbReference type="NCBI Taxonomy" id="933852"/>
    <lineage>
        <taxon>Eukaryota</taxon>
        <taxon>Fungi</taxon>
        <taxon>Dikarya</taxon>
        <taxon>Basidiomycota</taxon>
        <taxon>Agaricomycotina</taxon>
        <taxon>Agaricomycetes</taxon>
        <taxon>Sebacinales</taxon>
        <taxon>Serendipitaceae</taxon>
        <taxon>Serendipita</taxon>
    </lineage>
</organism>
<evidence type="ECO:0000313" key="7">
    <source>
        <dbReference type="Proteomes" id="UP000054097"/>
    </source>
</evidence>
<dbReference type="PANTHER" id="PTHR37534:SF46">
    <property type="entry name" value="ZN(II)2CYS6 TRANSCRIPTION FACTOR (EUROFUNG)"/>
    <property type="match status" value="1"/>
</dbReference>
<dbReference type="GO" id="GO:0005634">
    <property type="term" value="C:nucleus"/>
    <property type="evidence" value="ECO:0007669"/>
    <property type="project" value="UniProtKB-SubCell"/>
</dbReference>
<feature type="region of interest" description="Disordered" evidence="4">
    <location>
        <begin position="645"/>
        <end position="704"/>
    </location>
</feature>
<dbReference type="PANTHER" id="PTHR37534">
    <property type="entry name" value="TRANSCRIPTIONAL ACTIVATOR PROTEIN UGA3"/>
    <property type="match status" value="1"/>
</dbReference>
<gene>
    <name evidence="6" type="ORF">M408DRAFT_9264</name>
</gene>
<reference evidence="7" key="2">
    <citation type="submission" date="2015-01" db="EMBL/GenBank/DDBJ databases">
        <title>Evolutionary Origins and Diversification of the Mycorrhizal Mutualists.</title>
        <authorList>
            <consortium name="DOE Joint Genome Institute"/>
            <consortium name="Mycorrhizal Genomics Consortium"/>
            <person name="Kohler A."/>
            <person name="Kuo A."/>
            <person name="Nagy L.G."/>
            <person name="Floudas D."/>
            <person name="Copeland A."/>
            <person name="Barry K.W."/>
            <person name="Cichocki N."/>
            <person name="Veneault-Fourrey C."/>
            <person name="LaButti K."/>
            <person name="Lindquist E.A."/>
            <person name="Lipzen A."/>
            <person name="Lundell T."/>
            <person name="Morin E."/>
            <person name="Murat C."/>
            <person name="Riley R."/>
            <person name="Ohm R."/>
            <person name="Sun H."/>
            <person name="Tunlid A."/>
            <person name="Henrissat B."/>
            <person name="Grigoriev I.V."/>
            <person name="Hibbett D.S."/>
            <person name="Martin F."/>
        </authorList>
    </citation>
    <scope>NUCLEOTIDE SEQUENCE [LARGE SCALE GENOMIC DNA]</scope>
    <source>
        <strain evidence="7">MAFF 305830</strain>
    </source>
</reference>
<protein>
    <recommendedName>
        <fullName evidence="5">Zn(2)-C6 fungal-type domain-containing protein</fullName>
    </recommendedName>
</protein>
<feature type="coiled-coil region" evidence="3">
    <location>
        <begin position="583"/>
        <end position="610"/>
    </location>
</feature>
<feature type="region of interest" description="Disordered" evidence="4">
    <location>
        <begin position="1"/>
        <end position="41"/>
    </location>
</feature>
<evidence type="ECO:0000256" key="2">
    <source>
        <dbReference type="ARBA" id="ARBA00023242"/>
    </source>
</evidence>
<feature type="domain" description="Zn(2)-C6 fungal-type" evidence="5">
    <location>
        <begin position="44"/>
        <end position="75"/>
    </location>
</feature>
<evidence type="ECO:0000256" key="4">
    <source>
        <dbReference type="SAM" id="MobiDB-lite"/>
    </source>
</evidence>
<keyword evidence="3" id="KW-0175">Coiled coil</keyword>
<evidence type="ECO:0000256" key="1">
    <source>
        <dbReference type="ARBA" id="ARBA00004123"/>
    </source>
</evidence>
<dbReference type="EMBL" id="KN824298">
    <property type="protein sequence ID" value="KIM27565.1"/>
    <property type="molecule type" value="Genomic_DNA"/>
</dbReference>
<dbReference type="PROSITE" id="PS50048">
    <property type="entry name" value="ZN2_CY6_FUNGAL_2"/>
    <property type="match status" value="1"/>
</dbReference>
<dbReference type="SUPFAM" id="SSF57701">
    <property type="entry name" value="Zn2/Cys6 DNA-binding domain"/>
    <property type="match status" value="1"/>
</dbReference>
<keyword evidence="2" id="KW-0539">Nucleus</keyword>
<feature type="compositionally biased region" description="Polar residues" evidence="4">
    <location>
        <begin position="672"/>
        <end position="699"/>
    </location>
</feature>
<name>A0A0C3ASN8_SERVB</name>
<dbReference type="OrthoDB" id="3266379at2759"/>
<dbReference type="PROSITE" id="PS00463">
    <property type="entry name" value="ZN2_CY6_FUNGAL_1"/>
    <property type="match status" value="1"/>
</dbReference>
<dbReference type="HOGENOM" id="CLU_013536_0_0_1"/>
<comment type="subcellular location">
    <subcellularLocation>
        <location evidence="1">Nucleus</location>
    </subcellularLocation>
</comment>
<dbReference type="InterPro" id="IPR036864">
    <property type="entry name" value="Zn2-C6_fun-type_DNA-bd_sf"/>
</dbReference>